<evidence type="ECO:0000256" key="1">
    <source>
        <dbReference type="SAM" id="Phobius"/>
    </source>
</evidence>
<dbReference type="Proteomes" id="UP001162090">
    <property type="component" value="Chromosome 2"/>
</dbReference>
<dbReference type="AlphaFoldDB" id="A0AA35JCA2"/>
<proteinExistence type="predicted"/>
<keyword evidence="1" id="KW-0812">Transmembrane</keyword>
<sequence>MEQILYNQSLKAPTISIFQGMVFLRVLIFSIFQQLLYNPILQLFDTKVPVVGLDSNALFKSDWSEHQSYISINQDSINVTKYTFILLFTVFRMVTYIIYKLSDQDCQLRSSLDLCRFRWSKNRSTNRKRNFSFGKVYLTKSDVLPISTGKGLRNRFIGLASGRSLKCFQKMERLNNNNTERYSVPKTKAINALLWQEKQNH</sequence>
<organism evidence="2 3">
    <name type="scientific">Saccharomyces uvarum</name>
    <name type="common">Yeast</name>
    <name type="synonym">Saccharomyces bayanus var. uvarum</name>
    <dbReference type="NCBI Taxonomy" id="230603"/>
    <lineage>
        <taxon>Eukaryota</taxon>
        <taxon>Fungi</taxon>
        <taxon>Dikarya</taxon>
        <taxon>Ascomycota</taxon>
        <taxon>Saccharomycotina</taxon>
        <taxon>Saccharomycetes</taxon>
        <taxon>Saccharomycetales</taxon>
        <taxon>Saccharomycetaceae</taxon>
        <taxon>Saccharomyces</taxon>
    </lineage>
</organism>
<gene>
    <name evidence="2" type="primary">SUVC02G1730</name>
    <name evidence="2" type="ORF">SUVC_02G1730</name>
</gene>
<keyword evidence="1" id="KW-0472">Membrane</keyword>
<evidence type="ECO:0000313" key="3">
    <source>
        <dbReference type="Proteomes" id="UP001162090"/>
    </source>
</evidence>
<evidence type="ECO:0000313" key="2">
    <source>
        <dbReference type="EMBL" id="CAI4055125.1"/>
    </source>
</evidence>
<dbReference type="EMBL" id="OX365913">
    <property type="protein sequence ID" value="CAI4055125.1"/>
    <property type="molecule type" value="Genomic_DNA"/>
</dbReference>
<accession>A0AA35JCA2</accession>
<protein>
    <submittedName>
        <fullName evidence="2">Uncharacterized protein</fullName>
    </submittedName>
</protein>
<reference evidence="2" key="1">
    <citation type="submission" date="2022-10" db="EMBL/GenBank/DDBJ databases">
        <authorList>
            <person name="Byrne P K."/>
        </authorList>
    </citation>
    <scope>NUCLEOTIDE SEQUENCE</scope>
    <source>
        <strain evidence="2">CBS7001</strain>
    </source>
</reference>
<feature type="transmembrane region" description="Helical" evidence="1">
    <location>
        <begin position="12"/>
        <end position="32"/>
    </location>
</feature>
<name>A0AA35JCA2_SACUV</name>
<keyword evidence="1" id="KW-1133">Transmembrane helix</keyword>
<feature type="transmembrane region" description="Helical" evidence="1">
    <location>
        <begin position="82"/>
        <end position="99"/>
    </location>
</feature>